<reference evidence="2 3" key="1">
    <citation type="submission" date="2021-03" db="EMBL/GenBank/DDBJ databases">
        <title>Streptomyces strains.</title>
        <authorList>
            <person name="Lund M.B."/>
            <person name="Toerring T."/>
        </authorList>
    </citation>
    <scope>NUCLEOTIDE SEQUENCE [LARGE SCALE GENOMIC DNA]</scope>
    <source>
        <strain evidence="2 3">KCC S-1010</strain>
    </source>
</reference>
<evidence type="ECO:0000313" key="2">
    <source>
        <dbReference type="EMBL" id="QSY50196.1"/>
    </source>
</evidence>
<dbReference type="Proteomes" id="UP000671836">
    <property type="component" value="Chromosome"/>
</dbReference>
<name>A0ABX7RPJ1_9ACTN</name>
<dbReference type="EMBL" id="CP071595">
    <property type="protein sequence ID" value="QSY50196.1"/>
    <property type="molecule type" value="Genomic_DNA"/>
</dbReference>
<dbReference type="Pfam" id="PF13349">
    <property type="entry name" value="DUF4097"/>
    <property type="match status" value="1"/>
</dbReference>
<gene>
    <name evidence="2" type="ORF">J3S04_03850</name>
</gene>
<protein>
    <submittedName>
        <fullName evidence="2">DUF4097 family beta strand repeat protein</fullName>
    </submittedName>
</protein>
<sequence>MTEHSFVSQSAGPIVLGVELPVGRVHVQVLDSLTTARVVVRTDDSSGPAADAVRRARSSQNGQALAIEVPEVPGNVITQSFDGNRITQTINTVHGTVTSMTIIDGRVVAGGPTGVLGVVSPIEIRVALPVGSSLAVVSQSADAIVRGSVDQMEFRSVSGDLRVDVARSLNAKTTSGDVAIGRVMGPINARSVCGDISVGLYGGPEAELNSTSGDVSVRVAEDSTGPVRVSSVSGDIRVVGGRGRVNARSVSGRVRTS</sequence>
<evidence type="ECO:0000259" key="1">
    <source>
        <dbReference type="Pfam" id="PF13349"/>
    </source>
</evidence>
<proteinExistence type="predicted"/>
<keyword evidence="3" id="KW-1185">Reference proteome</keyword>
<feature type="domain" description="DUF4097" evidence="1">
    <location>
        <begin position="148"/>
        <end position="238"/>
    </location>
</feature>
<evidence type="ECO:0000313" key="3">
    <source>
        <dbReference type="Proteomes" id="UP000671836"/>
    </source>
</evidence>
<organism evidence="2 3">
    <name type="scientific">Streptomyces griseocarneus</name>
    <dbReference type="NCBI Taxonomy" id="51201"/>
    <lineage>
        <taxon>Bacteria</taxon>
        <taxon>Bacillati</taxon>
        <taxon>Actinomycetota</taxon>
        <taxon>Actinomycetes</taxon>
        <taxon>Kitasatosporales</taxon>
        <taxon>Streptomycetaceae</taxon>
        <taxon>Streptomyces</taxon>
    </lineage>
</organism>
<dbReference type="InterPro" id="IPR025164">
    <property type="entry name" value="Toastrack_DUF4097"/>
</dbReference>
<accession>A0ABX7RPJ1</accession>
<dbReference type="RefSeq" id="WP_086570606.1">
    <property type="nucleotide sequence ID" value="NZ_CP071595.1"/>
</dbReference>